<dbReference type="InterPro" id="IPR025960">
    <property type="entry name" value="RVT_N"/>
</dbReference>
<name>A0A7X5QR01_9GAMM</name>
<keyword evidence="2" id="KW-0548">Nucleotidyltransferase</keyword>
<gene>
    <name evidence="2" type="ORF">C5470_22625</name>
</gene>
<accession>A0A7X5QR01</accession>
<sequence>MTTAGKPVTGASFEAIHWDVINWRAIEQQVRRLQMRIAKATRERRWGKVKALQ</sequence>
<dbReference type="EMBL" id="PUJV01000200">
    <property type="protein sequence ID" value="NHB98933.1"/>
    <property type="molecule type" value="Genomic_DNA"/>
</dbReference>
<protein>
    <submittedName>
        <fullName evidence="2">Group II intron reverse transcriptase/maturase</fullName>
    </submittedName>
</protein>
<comment type="caution">
    <text evidence="2">The sequence shown here is derived from an EMBL/GenBank/DDBJ whole genome shotgun (WGS) entry which is preliminary data.</text>
</comment>
<feature type="domain" description="Reverse transcriptase N-terminal" evidence="1">
    <location>
        <begin position="18"/>
        <end position="53"/>
    </location>
</feature>
<feature type="non-terminal residue" evidence="2">
    <location>
        <position position="53"/>
    </location>
</feature>
<keyword evidence="2" id="KW-0808">Transferase</keyword>
<dbReference type="Pfam" id="PF13655">
    <property type="entry name" value="RVT_N"/>
    <property type="match status" value="1"/>
</dbReference>
<keyword evidence="3" id="KW-1185">Reference proteome</keyword>
<keyword evidence="2" id="KW-0695">RNA-directed DNA polymerase</keyword>
<dbReference type="GO" id="GO:0003964">
    <property type="term" value="F:RNA-directed DNA polymerase activity"/>
    <property type="evidence" value="ECO:0007669"/>
    <property type="project" value="UniProtKB-KW"/>
</dbReference>
<proteinExistence type="predicted"/>
<dbReference type="Proteomes" id="UP000547931">
    <property type="component" value="Unassembled WGS sequence"/>
</dbReference>
<dbReference type="AlphaFoldDB" id="A0A7X5QR01"/>
<organism evidence="2 3">
    <name type="scientific">Photorhabdus stackebrandtii</name>
    <dbReference type="NCBI Taxonomy" id="1123042"/>
    <lineage>
        <taxon>Bacteria</taxon>
        <taxon>Pseudomonadati</taxon>
        <taxon>Pseudomonadota</taxon>
        <taxon>Gammaproteobacteria</taxon>
        <taxon>Enterobacterales</taxon>
        <taxon>Morganellaceae</taxon>
        <taxon>Photorhabdus</taxon>
    </lineage>
</organism>
<evidence type="ECO:0000259" key="1">
    <source>
        <dbReference type="Pfam" id="PF13655"/>
    </source>
</evidence>
<reference evidence="2 3" key="1">
    <citation type="submission" date="2018-02" db="EMBL/GenBank/DDBJ databases">
        <authorList>
            <person name="Machado R.A."/>
        </authorList>
    </citation>
    <scope>NUCLEOTIDE SEQUENCE [LARGE SCALE GENOMIC DNA]</scope>
    <source>
        <strain evidence="2 3">DSM 23271</strain>
    </source>
</reference>
<evidence type="ECO:0000313" key="3">
    <source>
        <dbReference type="Proteomes" id="UP000547931"/>
    </source>
</evidence>
<evidence type="ECO:0000313" key="2">
    <source>
        <dbReference type="EMBL" id="NHB98933.1"/>
    </source>
</evidence>